<evidence type="ECO:0000313" key="4">
    <source>
        <dbReference type="EMBL" id="PRP79131.1"/>
    </source>
</evidence>
<gene>
    <name evidence="4" type="ORF">PROFUN_11687</name>
</gene>
<dbReference type="NCBIfam" id="TIGR00756">
    <property type="entry name" value="PPR"/>
    <property type="match status" value="2"/>
</dbReference>
<dbReference type="STRING" id="1890364.A0A2P6N5A4"/>
<keyword evidence="5" id="KW-1185">Reference proteome</keyword>
<reference evidence="4 5" key="1">
    <citation type="journal article" date="2018" name="Genome Biol. Evol.">
        <title>Multiple Roots of Fruiting Body Formation in Amoebozoa.</title>
        <authorList>
            <person name="Hillmann F."/>
            <person name="Forbes G."/>
            <person name="Novohradska S."/>
            <person name="Ferling I."/>
            <person name="Riege K."/>
            <person name="Groth M."/>
            <person name="Westermann M."/>
            <person name="Marz M."/>
            <person name="Spaller T."/>
            <person name="Winckler T."/>
            <person name="Schaap P."/>
            <person name="Glockner G."/>
        </authorList>
    </citation>
    <scope>NUCLEOTIDE SEQUENCE [LARGE SCALE GENOMIC DNA]</scope>
    <source>
        <strain evidence="4 5">Jena</strain>
    </source>
</reference>
<feature type="region of interest" description="Disordered" evidence="3">
    <location>
        <begin position="80"/>
        <end position="107"/>
    </location>
</feature>
<feature type="repeat" description="PPR" evidence="2">
    <location>
        <begin position="265"/>
        <end position="299"/>
    </location>
</feature>
<dbReference type="PANTHER" id="PTHR47936">
    <property type="entry name" value="PPR_LONG DOMAIN-CONTAINING PROTEIN"/>
    <property type="match status" value="1"/>
</dbReference>
<proteinExistence type="predicted"/>
<evidence type="ECO:0000256" key="1">
    <source>
        <dbReference type="ARBA" id="ARBA00022737"/>
    </source>
</evidence>
<sequence length="540" mass="61378">MLRLVGVSSTFNAGGTAKGVSLQLIQNRGALISRAKGHSKPGEGQIFKAAMTARDHRANARNEHFSSTPTDQALYQSMNRASRTLDPDRKTKEKKDPFAHMPQPTHPRKLPIEERVRELKRIANAAQEARDAAAAQKAARKPHAEIDEVDAKLMEDEKISAYVVPHDATEAPDPVKEAVGDIKYSSVRPDPARTVHVDKVNRWIQSAAHERNPDKMTTILRDMYKYGIKPNEDTWGMFISFWARRNPVKMEQYCKAMQSEGLVPRLHTWSAMIACYAHVGDTDKVMEKYRSLLETGQGPSTSILNTMMAFFAKQPHRENISNWFKSMVDAGVKPDAHTFNTLVRYGTVVDDPEDITPGEKWLKTMEKYEVKPTTSTYNILIDLFSASPKSVSFWHDEMKKRGIAEDERTWLALMKHACKHKKIKDVHRYLSIVPESTHANNLMVAYFLSGDDIKSAQEWVQKMIREQVPRSAVTYNIILKHYASMEDWERLREWSNKMTEDGIEYNAQTKAFLGLQNVSAYAAPVVASVDRSQPDPFNFL</sequence>
<dbReference type="Pfam" id="PF01535">
    <property type="entry name" value="PPR"/>
    <property type="match status" value="1"/>
</dbReference>
<protein>
    <submittedName>
        <fullName evidence="4">Pentatricopeptide repeat-containing protein</fullName>
    </submittedName>
</protein>
<feature type="repeat" description="PPR" evidence="2">
    <location>
        <begin position="471"/>
        <end position="505"/>
    </location>
</feature>
<dbReference type="InParanoid" id="A0A2P6N5A4"/>
<dbReference type="Proteomes" id="UP000241769">
    <property type="component" value="Unassembled WGS sequence"/>
</dbReference>
<dbReference type="EMBL" id="MDYQ01000196">
    <property type="protein sequence ID" value="PRP79131.1"/>
    <property type="molecule type" value="Genomic_DNA"/>
</dbReference>
<dbReference type="OrthoDB" id="185373at2759"/>
<dbReference type="PROSITE" id="PS51375">
    <property type="entry name" value="PPR"/>
    <property type="match status" value="2"/>
</dbReference>
<dbReference type="Gene3D" id="1.25.40.10">
    <property type="entry name" value="Tetratricopeptide repeat domain"/>
    <property type="match status" value="3"/>
</dbReference>
<evidence type="ECO:0000256" key="2">
    <source>
        <dbReference type="PROSITE-ProRule" id="PRU00708"/>
    </source>
</evidence>
<comment type="caution">
    <text evidence="4">The sequence shown here is derived from an EMBL/GenBank/DDBJ whole genome shotgun (WGS) entry which is preliminary data.</text>
</comment>
<accession>A0A2P6N5A4</accession>
<dbReference type="Pfam" id="PF13812">
    <property type="entry name" value="PPR_3"/>
    <property type="match status" value="1"/>
</dbReference>
<dbReference type="InterPro" id="IPR011990">
    <property type="entry name" value="TPR-like_helical_dom_sf"/>
</dbReference>
<organism evidence="4 5">
    <name type="scientific">Planoprotostelium fungivorum</name>
    <dbReference type="NCBI Taxonomy" id="1890364"/>
    <lineage>
        <taxon>Eukaryota</taxon>
        <taxon>Amoebozoa</taxon>
        <taxon>Evosea</taxon>
        <taxon>Variosea</taxon>
        <taxon>Cavosteliida</taxon>
        <taxon>Cavosteliaceae</taxon>
        <taxon>Planoprotostelium</taxon>
    </lineage>
</organism>
<evidence type="ECO:0000256" key="3">
    <source>
        <dbReference type="SAM" id="MobiDB-lite"/>
    </source>
</evidence>
<name>A0A2P6N5A4_9EUKA</name>
<evidence type="ECO:0000313" key="5">
    <source>
        <dbReference type="Proteomes" id="UP000241769"/>
    </source>
</evidence>
<dbReference type="InterPro" id="IPR002885">
    <property type="entry name" value="PPR_rpt"/>
</dbReference>
<feature type="compositionally biased region" description="Basic and acidic residues" evidence="3">
    <location>
        <begin position="83"/>
        <end position="98"/>
    </location>
</feature>
<dbReference type="PANTHER" id="PTHR47936:SF1">
    <property type="entry name" value="PENTATRICOPEPTIDE REPEAT-CONTAINING PROTEIN GUN1, CHLOROPLASTIC"/>
    <property type="match status" value="1"/>
</dbReference>
<keyword evidence="1" id="KW-0677">Repeat</keyword>
<dbReference type="AlphaFoldDB" id="A0A2P6N5A4"/>